<proteinExistence type="inferred from homology"/>
<dbReference type="InterPro" id="IPR050612">
    <property type="entry name" value="Prok_Mopterin_Oxidored"/>
</dbReference>
<dbReference type="Gene3D" id="2.40.40.20">
    <property type="match status" value="1"/>
</dbReference>
<dbReference type="PROSITE" id="PS51669">
    <property type="entry name" value="4FE4S_MOW_BIS_MGD"/>
    <property type="match status" value="1"/>
</dbReference>
<dbReference type="PANTHER" id="PTHR43742">
    <property type="entry name" value="TRIMETHYLAMINE-N-OXIDE REDUCTASE"/>
    <property type="match status" value="1"/>
</dbReference>
<dbReference type="GO" id="GO:0043546">
    <property type="term" value="F:molybdopterin cofactor binding"/>
    <property type="evidence" value="ECO:0007669"/>
    <property type="project" value="InterPro"/>
</dbReference>
<keyword evidence="3" id="KW-0408">Iron</keyword>
<dbReference type="GO" id="GO:0051536">
    <property type="term" value="F:iron-sulfur cluster binding"/>
    <property type="evidence" value="ECO:0007669"/>
    <property type="project" value="UniProtKB-KW"/>
</dbReference>
<dbReference type="Proteomes" id="UP000254000">
    <property type="component" value="Unassembled WGS sequence"/>
</dbReference>
<dbReference type="Gene3D" id="3.40.50.740">
    <property type="match status" value="1"/>
</dbReference>
<sequence>MKIFKGQGTSDLGKPWRYEEDGLTVIRGCAWSPPGCHPTGCGIKTYVNDAGELVKVEGDENHPITNGRLCVRCLTIPDYVYNPDRMRYPMKRAREDRGKDKWERISWDEAFDLIAEKVAYYKETYGAESILLMGGTGREGGPMLPAYAHSALGTPNACYTQSGYSCYIPRVAGTTYVLGATYPEMDYAGGLPGRYDDPAFTLPELIVFWGKEPLPSNGDGLFGHAAIDMMRRGAKLMSIDPRVNWVATRADWHLRLRPGTDAALGMAMLNVIISEDLYDHDFVDKWCYGFDQLAERVRDMPVEKAAGICGIDADLIREAARVYATSKPAQIAWGLAIDQKSNGVQAGHCVLALEAITGNIDVPGGQLIGDVNDGLELGFGWNNLGPELQGKIMGIKEYPAYVGLVLNAQCDMVLDALETGEPYAFKMGGFEDTNFLAGTCAAQPKRWHDAMVKNLEWCFGIDVWMTPTIQACCELFLPLSTTVEHDTVVYTHYGASPIMAGAVNKSITVGEGKGDCEIMYEIGKRCMPENYERFEDYYDFLEYYRLNNKQTFAELREEVVHQKVETLSYRKYESGKLRPDGKPGFNTPTGRVELYSTMFRQFGEDPLPYYEEPQLSPVSTPELAEQFPLVLTTGARTYCYFHSEGKQIPYLREMNPDPLIEINPDDALRFGVADGQWVEVENPFGKCVLKAKVSQIVKPGVVHAQHGFWFPEKDGEEPSLYEVWRSNINELVPHKYIGKLGFGSPFKCLLCSVKPAERNYDTDLQEVWDRFGKLVK</sequence>
<dbReference type="GeneID" id="78359498"/>
<protein>
    <submittedName>
        <fullName evidence="6">Dehydrogenase</fullName>
    </submittedName>
</protein>
<evidence type="ECO:0000256" key="3">
    <source>
        <dbReference type="ARBA" id="ARBA00023004"/>
    </source>
</evidence>
<dbReference type="InterPro" id="IPR037949">
    <property type="entry name" value="MopB_CT_Acetylene-hydratase"/>
</dbReference>
<dbReference type="SMART" id="SM00926">
    <property type="entry name" value="Molybdop_Fe4S4"/>
    <property type="match status" value="1"/>
</dbReference>
<dbReference type="CDD" id="cd02781">
    <property type="entry name" value="MopB_CT_Acetylene-hydratase"/>
    <property type="match status" value="1"/>
</dbReference>
<dbReference type="CDD" id="cd02759">
    <property type="entry name" value="MopB_Acetylene-hydratase"/>
    <property type="match status" value="1"/>
</dbReference>
<evidence type="ECO:0000256" key="4">
    <source>
        <dbReference type="ARBA" id="ARBA00023014"/>
    </source>
</evidence>
<keyword evidence="7" id="KW-1185">Reference proteome</keyword>
<reference evidence="6 7" key="1">
    <citation type="journal article" date="2018" name="Elife">
        <title>Discovery and characterization of a prevalent human gut bacterial enzyme sufficient for the inactivation of a family of plant toxins.</title>
        <authorList>
            <person name="Koppel N."/>
            <person name="Bisanz J.E."/>
            <person name="Pandelia M.E."/>
            <person name="Turnbaugh P.J."/>
            <person name="Balskus E.P."/>
        </authorList>
    </citation>
    <scope>NUCLEOTIDE SEQUENCE [LARGE SCALE GENOMIC DNA]</scope>
    <source>
        <strain evidence="6 7">3C</strain>
    </source>
</reference>
<dbReference type="Pfam" id="PF01568">
    <property type="entry name" value="Molydop_binding"/>
    <property type="match status" value="1"/>
</dbReference>
<dbReference type="EMBL" id="PPTS01000004">
    <property type="protein sequence ID" value="RDB65145.1"/>
    <property type="molecule type" value="Genomic_DNA"/>
</dbReference>
<evidence type="ECO:0000313" key="7">
    <source>
        <dbReference type="Proteomes" id="UP000254000"/>
    </source>
</evidence>
<comment type="similarity">
    <text evidence="1">Belongs to the prokaryotic molybdopterin-containing oxidoreductase family.</text>
</comment>
<organism evidence="6 7">
    <name type="scientific">Gordonibacter pamelaeae</name>
    <dbReference type="NCBI Taxonomy" id="471189"/>
    <lineage>
        <taxon>Bacteria</taxon>
        <taxon>Bacillati</taxon>
        <taxon>Actinomycetota</taxon>
        <taxon>Coriobacteriia</taxon>
        <taxon>Eggerthellales</taxon>
        <taxon>Eggerthellaceae</taxon>
        <taxon>Gordonibacter</taxon>
    </lineage>
</organism>
<evidence type="ECO:0000256" key="1">
    <source>
        <dbReference type="ARBA" id="ARBA00010312"/>
    </source>
</evidence>
<dbReference type="Pfam" id="PF00384">
    <property type="entry name" value="Molybdopterin"/>
    <property type="match status" value="1"/>
</dbReference>
<accession>A0A369M3V7</accession>
<dbReference type="InterPro" id="IPR041930">
    <property type="entry name" value="Acetylene_hydratase"/>
</dbReference>
<dbReference type="InterPro" id="IPR006656">
    <property type="entry name" value="Mopterin_OxRdtase"/>
</dbReference>
<evidence type="ECO:0000259" key="5">
    <source>
        <dbReference type="PROSITE" id="PS51669"/>
    </source>
</evidence>
<dbReference type="OrthoDB" id="3169211at2"/>
<dbReference type="InterPro" id="IPR006963">
    <property type="entry name" value="Mopterin_OxRdtase_4Fe-4S_dom"/>
</dbReference>
<dbReference type="Pfam" id="PF04879">
    <property type="entry name" value="Molybdop_Fe4S4"/>
    <property type="match status" value="1"/>
</dbReference>
<dbReference type="InterPro" id="IPR009010">
    <property type="entry name" value="Asp_de-COase-like_dom_sf"/>
</dbReference>
<evidence type="ECO:0000313" key="6">
    <source>
        <dbReference type="EMBL" id="RDB65145.1"/>
    </source>
</evidence>
<dbReference type="GO" id="GO:0016491">
    <property type="term" value="F:oxidoreductase activity"/>
    <property type="evidence" value="ECO:0007669"/>
    <property type="project" value="InterPro"/>
</dbReference>
<dbReference type="PANTHER" id="PTHR43742:SF6">
    <property type="entry name" value="OXIDOREDUCTASE YYAE-RELATED"/>
    <property type="match status" value="1"/>
</dbReference>
<name>A0A369M3V7_9ACTN</name>
<dbReference type="AlphaFoldDB" id="A0A369M3V7"/>
<dbReference type="Gene3D" id="2.20.25.90">
    <property type="entry name" value="ADC-like domains"/>
    <property type="match status" value="1"/>
</dbReference>
<keyword evidence="4" id="KW-0411">Iron-sulfur</keyword>
<dbReference type="Gene3D" id="3.40.228.10">
    <property type="entry name" value="Dimethylsulfoxide Reductase, domain 2"/>
    <property type="match status" value="1"/>
</dbReference>
<dbReference type="SUPFAM" id="SSF53706">
    <property type="entry name" value="Formate dehydrogenase/DMSO reductase, domains 1-3"/>
    <property type="match status" value="1"/>
</dbReference>
<dbReference type="SUPFAM" id="SSF50692">
    <property type="entry name" value="ADC-like"/>
    <property type="match status" value="1"/>
</dbReference>
<dbReference type="GO" id="GO:0046872">
    <property type="term" value="F:metal ion binding"/>
    <property type="evidence" value="ECO:0007669"/>
    <property type="project" value="UniProtKB-KW"/>
</dbReference>
<feature type="domain" description="4Fe-4S Mo/W bis-MGD-type" evidence="5">
    <location>
        <begin position="27"/>
        <end position="84"/>
    </location>
</feature>
<comment type="caution">
    <text evidence="6">The sequence shown here is derived from an EMBL/GenBank/DDBJ whole genome shotgun (WGS) entry which is preliminary data.</text>
</comment>
<dbReference type="RefSeq" id="WP_114568829.1">
    <property type="nucleotide sequence ID" value="NZ_CABMMS010000004.1"/>
</dbReference>
<dbReference type="GO" id="GO:0018818">
    <property type="term" value="F:acetylene hydratase activity"/>
    <property type="evidence" value="ECO:0007669"/>
    <property type="project" value="InterPro"/>
</dbReference>
<dbReference type="InterPro" id="IPR006657">
    <property type="entry name" value="MoPterin_dinucl-bd_dom"/>
</dbReference>
<evidence type="ECO:0000256" key="2">
    <source>
        <dbReference type="ARBA" id="ARBA00022723"/>
    </source>
</evidence>
<keyword evidence="2" id="KW-0479">Metal-binding</keyword>
<gene>
    <name evidence="6" type="ORF">C1877_07290</name>
</gene>